<organism evidence="13 14">
    <name type="scientific">Cannabis sativa</name>
    <name type="common">Hemp</name>
    <name type="synonym">Marijuana</name>
    <dbReference type="NCBI Taxonomy" id="3483"/>
    <lineage>
        <taxon>Eukaryota</taxon>
        <taxon>Viridiplantae</taxon>
        <taxon>Streptophyta</taxon>
        <taxon>Embryophyta</taxon>
        <taxon>Tracheophyta</taxon>
        <taxon>Spermatophyta</taxon>
        <taxon>Magnoliopsida</taxon>
        <taxon>eudicotyledons</taxon>
        <taxon>Gunneridae</taxon>
        <taxon>Pentapetalae</taxon>
        <taxon>rosids</taxon>
        <taxon>fabids</taxon>
        <taxon>Rosales</taxon>
        <taxon>Cannabaceae</taxon>
        <taxon>Cannabis</taxon>
    </lineage>
</organism>
<reference evidence="13 14" key="1">
    <citation type="journal article" date="2020" name="bioRxiv">
        <title>Sequence and annotation of 42 cannabis genomes reveals extensive copy number variation in cannabinoid synthesis and pathogen resistance genes.</title>
        <authorList>
            <person name="Mckernan K.J."/>
            <person name="Helbert Y."/>
            <person name="Kane L.T."/>
            <person name="Ebling H."/>
            <person name="Zhang L."/>
            <person name="Liu B."/>
            <person name="Eaton Z."/>
            <person name="Mclaughlin S."/>
            <person name="Kingan S."/>
            <person name="Baybayan P."/>
            <person name="Concepcion G."/>
            <person name="Jordan M."/>
            <person name="Riva A."/>
            <person name="Barbazuk W."/>
            <person name="Harkins T."/>
        </authorList>
    </citation>
    <scope>NUCLEOTIDE SEQUENCE [LARGE SCALE GENOMIC DNA]</scope>
    <source>
        <strain evidence="14">cv. Jamaican Lion 4</strain>
        <tissue evidence="13">Leaf</tissue>
    </source>
</reference>
<evidence type="ECO:0000256" key="9">
    <source>
        <dbReference type="ARBA" id="ARBA00025283"/>
    </source>
</evidence>
<feature type="region of interest" description="Disordered" evidence="11">
    <location>
        <begin position="1"/>
        <end position="23"/>
    </location>
</feature>
<dbReference type="PANTHER" id="PTHR31734">
    <property type="entry name" value="AUXIN-RESPONSIVE PROTEIN IAA17"/>
    <property type="match status" value="1"/>
</dbReference>
<feature type="non-terminal residue" evidence="13">
    <location>
        <position position="180"/>
    </location>
</feature>
<keyword evidence="7 10" id="KW-0539">Nucleus</keyword>
<dbReference type="PROSITE" id="PS51745">
    <property type="entry name" value="PB1"/>
    <property type="match status" value="1"/>
</dbReference>
<keyword evidence="4 10" id="KW-0678">Repressor</keyword>
<dbReference type="Gene3D" id="3.10.20.90">
    <property type="entry name" value="Phosphatidylinositol 3-kinase Catalytic Subunit, Chain A, domain 1"/>
    <property type="match status" value="1"/>
</dbReference>
<feature type="region of interest" description="Disordered" evidence="11">
    <location>
        <begin position="156"/>
        <end position="180"/>
    </location>
</feature>
<protein>
    <recommendedName>
        <fullName evidence="10">Auxin-responsive protein</fullName>
    </recommendedName>
</protein>
<keyword evidence="5 10" id="KW-0805">Transcription regulation</keyword>
<dbReference type="GO" id="GO:0005634">
    <property type="term" value="C:nucleus"/>
    <property type="evidence" value="ECO:0007669"/>
    <property type="project" value="UniProtKB-SubCell"/>
</dbReference>
<evidence type="ECO:0000256" key="1">
    <source>
        <dbReference type="ARBA" id="ARBA00004123"/>
    </source>
</evidence>
<proteinExistence type="inferred from homology"/>
<dbReference type="InterPro" id="IPR033389">
    <property type="entry name" value="AUX/IAA_dom"/>
</dbReference>
<evidence type="ECO:0000313" key="14">
    <source>
        <dbReference type="Proteomes" id="UP000525078"/>
    </source>
</evidence>
<dbReference type="SUPFAM" id="SSF54277">
    <property type="entry name" value="CAD &amp; PB1 domains"/>
    <property type="match status" value="1"/>
</dbReference>
<dbReference type="InterPro" id="IPR003311">
    <property type="entry name" value="AUX_IAA"/>
</dbReference>
<comment type="subcellular location">
    <subcellularLocation>
        <location evidence="1 10">Nucleus</location>
    </subcellularLocation>
</comment>
<evidence type="ECO:0000256" key="11">
    <source>
        <dbReference type="SAM" id="MobiDB-lite"/>
    </source>
</evidence>
<comment type="caution">
    <text evidence="13">The sequence shown here is derived from an EMBL/GenBank/DDBJ whole genome shotgun (WGS) entry which is preliminary data.</text>
</comment>
<dbReference type="PANTHER" id="PTHR31734:SF7">
    <property type="entry name" value="AUXIN-RESPONSIVE PROTEIN IAA33"/>
    <property type="match status" value="1"/>
</dbReference>
<evidence type="ECO:0000256" key="4">
    <source>
        <dbReference type="ARBA" id="ARBA00022491"/>
    </source>
</evidence>
<evidence type="ECO:0000256" key="8">
    <source>
        <dbReference type="ARBA" id="ARBA00023294"/>
    </source>
</evidence>
<evidence type="ECO:0000313" key="13">
    <source>
        <dbReference type="EMBL" id="KAF4359803.1"/>
    </source>
</evidence>
<comment type="similarity">
    <text evidence="2 10">Belongs to the Aux/IAA family.</text>
</comment>
<sequence length="180" mass="19950">RQQQQQQQHLRLNTTATPPSNGGLSFMGLTTNNNININTYLQATAPPQMLDHRHEDLVAAAVVPAVTVVLEGRSICHRISLHKHGSYQSFAKALRRMFGEGGDHDVDDKDLDLSNAVPGHLIAYEDMENDLLLAGDLNWKDFVRVARRIRIVPAKSNSNSRKPSREEVLVTTATTTTTTT</sequence>
<evidence type="ECO:0000256" key="10">
    <source>
        <dbReference type="RuleBase" id="RU004549"/>
    </source>
</evidence>
<evidence type="ECO:0000259" key="12">
    <source>
        <dbReference type="PROSITE" id="PS51745"/>
    </source>
</evidence>
<evidence type="ECO:0000256" key="3">
    <source>
        <dbReference type="ARBA" id="ARBA00011726"/>
    </source>
</evidence>
<evidence type="ECO:0000256" key="6">
    <source>
        <dbReference type="ARBA" id="ARBA00023163"/>
    </source>
</evidence>
<comment type="function">
    <text evidence="9">Aux/IAA proteins are short-lived transcriptional factors that function as repressors of early auxin response genes at low auxin concentrations. Repression is thought to result from the interaction with auxin response factors (ARFs), proteins that bind to the auxin-responsive promoter element (AuxRE). Formation of heterodimers with ARF proteins may alter their ability to modulate early auxin response genes expression.</text>
</comment>
<dbReference type="AlphaFoldDB" id="A0A7J6EN24"/>
<keyword evidence="8 10" id="KW-0927">Auxin signaling pathway</keyword>
<dbReference type="GO" id="GO:0009734">
    <property type="term" value="P:auxin-activated signaling pathway"/>
    <property type="evidence" value="ECO:0007669"/>
    <property type="project" value="UniProtKB-UniRule"/>
</dbReference>
<name>A0A7J6EN24_CANSA</name>
<dbReference type="Pfam" id="PF02309">
    <property type="entry name" value="AUX_IAA"/>
    <property type="match status" value="1"/>
</dbReference>
<feature type="compositionally biased region" description="Polar residues" evidence="11">
    <location>
        <begin position="9"/>
        <end position="23"/>
    </location>
</feature>
<dbReference type="EMBL" id="JAATIP010000213">
    <property type="protein sequence ID" value="KAF4359803.1"/>
    <property type="molecule type" value="Genomic_DNA"/>
</dbReference>
<accession>A0A7J6EN24</accession>
<keyword evidence="6 10" id="KW-0804">Transcription</keyword>
<feature type="domain" description="PB1" evidence="12">
    <location>
        <begin position="63"/>
        <end position="156"/>
    </location>
</feature>
<evidence type="ECO:0000256" key="5">
    <source>
        <dbReference type="ARBA" id="ARBA00023015"/>
    </source>
</evidence>
<dbReference type="Proteomes" id="UP000525078">
    <property type="component" value="Unassembled WGS sequence"/>
</dbReference>
<comment type="subunit">
    <text evidence="3 10">Homodimers and heterodimers.</text>
</comment>
<evidence type="ECO:0000256" key="2">
    <source>
        <dbReference type="ARBA" id="ARBA00006728"/>
    </source>
</evidence>
<evidence type="ECO:0000256" key="7">
    <source>
        <dbReference type="ARBA" id="ARBA00023242"/>
    </source>
</evidence>
<gene>
    <name evidence="13" type="ORF">F8388_008365</name>
</gene>
<feature type="compositionally biased region" description="Low complexity" evidence="11">
    <location>
        <begin position="171"/>
        <end position="180"/>
    </location>
</feature>
<dbReference type="InterPro" id="IPR053793">
    <property type="entry name" value="PB1-like"/>
</dbReference>
<dbReference type="GO" id="GO:0006355">
    <property type="term" value="P:regulation of DNA-templated transcription"/>
    <property type="evidence" value="ECO:0007669"/>
    <property type="project" value="InterPro"/>
</dbReference>